<reference evidence="1 2" key="1">
    <citation type="journal article" date="2014" name="Agronomy (Basel)">
        <title>A Draft Genome Sequence for Ensete ventricosum, the Drought-Tolerant Tree Against Hunger.</title>
        <authorList>
            <person name="Harrison J."/>
            <person name="Moore K.A."/>
            <person name="Paszkiewicz K."/>
            <person name="Jones T."/>
            <person name="Grant M."/>
            <person name="Ambacheew D."/>
            <person name="Muzemil S."/>
            <person name="Studholme D.J."/>
        </authorList>
    </citation>
    <scope>NUCLEOTIDE SEQUENCE [LARGE SCALE GENOMIC DNA]</scope>
</reference>
<evidence type="ECO:0000313" key="2">
    <source>
        <dbReference type="Proteomes" id="UP000287651"/>
    </source>
</evidence>
<comment type="caution">
    <text evidence="1">The sequence shown here is derived from an EMBL/GenBank/DDBJ whole genome shotgun (WGS) entry which is preliminary data.</text>
</comment>
<dbReference type="AlphaFoldDB" id="A0A427AKJ9"/>
<dbReference type="Proteomes" id="UP000287651">
    <property type="component" value="Unassembled WGS sequence"/>
</dbReference>
<feature type="non-terminal residue" evidence="1">
    <location>
        <position position="1"/>
    </location>
</feature>
<gene>
    <name evidence="1" type="ORF">B296_00008524</name>
</gene>
<proteinExistence type="predicted"/>
<organism evidence="1 2">
    <name type="scientific">Ensete ventricosum</name>
    <name type="common">Abyssinian banana</name>
    <name type="synonym">Musa ensete</name>
    <dbReference type="NCBI Taxonomy" id="4639"/>
    <lineage>
        <taxon>Eukaryota</taxon>
        <taxon>Viridiplantae</taxon>
        <taxon>Streptophyta</taxon>
        <taxon>Embryophyta</taxon>
        <taxon>Tracheophyta</taxon>
        <taxon>Spermatophyta</taxon>
        <taxon>Magnoliopsida</taxon>
        <taxon>Liliopsida</taxon>
        <taxon>Zingiberales</taxon>
        <taxon>Musaceae</taxon>
        <taxon>Ensete</taxon>
    </lineage>
</organism>
<protein>
    <submittedName>
        <fullName evidence="1">Uncharacterized protein</fullName>
    </submittedName>
</protein>
<evidence type="ECO:0000313" key="1">
    <source>
        <dbReference type="EMBL" id="RRT76783.1"/>
    </source>
</evidence>
<sequence>DWIFTYNGGSSAGVVLHINACLYWSHSMAQKRYSLSEVGIRKVEAVGATSFPPYPSTLFTLYRRTPSKLHLCEWGGGGSVEGCDGLRPGGFLFCPHLVIVLVPNAFGGEGLPESCGGAELWHVGFGRQSLPPSSSHGHRQEVLGLWRDQNSTVAKWARRA</sequence>
<dbReference type="EMBL" id="AMZH03002102">
    <property type="protein sequence ID" value="RRT76783.1"/>
    <property type="molecule type" value="Genomic_DNA"/>
</dbReference>
<accession>A0A427AKJ9</accession>
<name>A0A427AKJ9_ENSVE</name>